<dbReference type="AlphaFoldDB" id="A0AAW1PTX2"/>
<evidence type="ECO:0000313" key="3">
    <source>
        <dbReference type="EMBL" id="KAK9813280.1"/>
    </source>
</evidence>
<keyword evidence="4" id="KW-1185">Reference proteome</keyword>
<evidence type="ECO:0000313" key="4">
    <source>
        <dbReference type="Proteomes" id="UP001489004"/>
    </source>
</evidence>
<dbReference type="Proteomes" id="UP001489004">
    <property type="component" value="Unassembled WGS sequence"/>
</dbReference>
<accession>A0AAW1PTX2</accession>
<protein>
    <recommendedName>
        <fullName evidence="2">Helicase-associated domain-containing protein</fullName>
    </recommendedName>
</protein>
<dbReference type="Gene3D" id="6.10.140.530">
    <property type="match status" value="3"/>
</dbReference>
<gene>
    <name evidence="3" type="ORF">WJX72_011855</name>
</gene>
<feature type="domain" description="Helicase-associated" evidence="2">
    <location>
        <begin position="245"/>
        <end position="306"/>
    </location>
</feature>
<evidence type="ECO:0000256" key="1">
    <source>
        <dbReference type="SAM" id="MobiDB-lite"/>
    </source>
</evidence>
<feature type="region of interest" description="Disordered" evidence="1">
    <location>
        <begin position="331"/>
        <end position="367"/>
    </location>
</feature>
<name>A0AAW1PTX2_9CHLO</name>
<feature type="domain" description="Helicase-associated" evidence="2">
    <location>
        <begin position="81"/>
        <end position="146"/>
    </location>
</feature>
<dbReference type="EMBL" id="JALJOR010000008">
    <property type="protein sequence ID" value="KAK9813280.1"/>
    <property type="molecule type" value="Genomic_DNA"/>
</dbReference>
<comment type="caution">
    <text evidence="3">The sequence shown here is derived from an EMBL/GenBank/DDBJ whole genome shotgun (WGS) entry which is preliminary data.</text>
</comment>
<dbReference type="InterPro" id="IPR005114">
    <property type="entry name" value="Helicase_assoc"/>
</dbReference>
<feature type="domain" description="Helicase-associated" evidence="2">
    <location>
        <begin position="176"/>
        <end position="236"/>
    </location>
</feature>
<proteinExistence type="predicted"/>
<evidence type="ECO:0000259" key="2">
    <source>
        <dbReference type="Pfam" id="PF03457"/>
    </source>
</evidence>
<sequence length="367" mass="43710">MLNFHQQQPYDFTHFEAFLGQLRRYQAAWGDCLVPKRLWDNRGLGEWVADMRLMGREGWLASDKLKALQDVGFAFKQTPAEALWSFNLHELRRYKEEHGSIEVPFKWRDPTGDFGNEFAKWFHAQPTLFRQRRLAPEQVDKLQLVGYNLREVTGDDISADDYAAAHGELAGDRKRNEFLMMFEELKAWKQRYYTAVVPRQVHDNPVLGEWTIRTRKAYKEGLLHEWQEELLDSIEFPWKVDQLSAKWHSNLHHARRYKEIHGHANLPPDFYDPDDPDFVEAARWIARQDKLYQKQKLSERRLLILQDVLGLKFRRPYSPVRKNIHLHIQDDTVAPHERPYQIPSPNPNKHKDVRRKAERRRMLADRA</sequence>
<organism evidence="3 4">
    <name type="scientific">[Myrmecia] bisecta</name>
    <dbReference type="NCBI Taxonomy" id="41462"/>
    <lineage>
        <taxon>Eukaryota</taxon>
        <taxon>Viridiplantae</taxon>
        <taxon>Chlorophyta</taxon>
        <taxon>core chlorophytes</taxon>
        <taxon>Trebouxiophyceae</taxon>
        <taxon>Trebouxiales</taxon>
        <taxon>Trebouxiaceae</taxon>
        <taxon>Myrmecia</taxon>
    </lineage>
</organism>
<feature type="domain" description="Helicase-associated" evidence="2">
    <location>
        <begin position="14"/>
        <end position="73"/>
    </location>
</feature>
<reference evidence="3 4" key="1">
    <citation type="journal article" date="2024" name="Nat. Commun.">
        <title>Phylogenomics reveals the evolutionary origins of lichenization in chlorophyte algae.</title>
        <authorList>
            <person name="Puginier C."/>
            <person name="Libourel C."/>
            <person name="Otte J."/>
            <person name="Skaloud P."/>
            <person name="Haon M."/>
            <person name="Grisel S."/>
            <person name="Petersen M."/>
            <person name="Berrin J.G."/>
            <person name="Delaux P.M."/>
            <person name="Dal Grande F."/>
            <person name="Keller J."/>
        </authorList>
    </citation>
    <scope>NUCLEOTIDE SEQUENCE [LARGE SCALE GENOMIC DNA]</scope>
    <source>
        <strain evidence="3 4">SAG 2043</strain>
    </source>
</reference>
<dbReference type="Pfam" id="PF03457">
    <property type="entry name" value="HA"/>
    <property type="match status" value="4"/>
</dbReference>
<dbReference type="PANTHER" id="PTHR33418">
    <property type="entry name" value="HELICASE-ASSOCIATED"/>
    <property type="match status" value="1"/>
</dbReference>
<dbReference type="PANTHER" id="PTHR33418:SF1">
    <property type="entry name" value="HELICASE-ASSOCIATED DOMAIN-CONTAINING PROTEIN"/>
    <property type="match status" value="1"/>
</dbReference>